<reference evidence="2" key="1">
    <citation type="journal article" date="2009" name="PLoS ONE">
        <title>Genome degradation in Brucella ovis corresponds with narrowing of its host range and tissue tropism.</title>
        <authorList>
            <person name="Tsolis R.M."/>
            <person name="Seshadri R."/>
            <person name="Santos R.L."/>
            <person name="Sangari F.J."/>
            <person name="Lobo J.M."/>
            <person name="de Jong M.F."/>
            <person name="Ren Q."/>
            <person name="Myers G."/>
            <person name="Brinkac L.M."/>
            <person name="Nelson W.C."/>
            <person name="Deboy R.T."/>
            <person name="Angiuoli S."/>
            <person name="Khouri H."/>
            <person name="Dimitrov G."/>
            <person name="Robinson J.R."/>
            <person name="Mulligan S."/>
            <person name="Walker R.L."/>
            <person name="Elzer P.E."/>
            <person name="Hassan K.A."/>
            <person name="Paulsen I.T."/>
        </authorList>
    </citation>
    <scope>NUCLEOTIDE SEQUENCE [LARGE SCALE GENOMIC DNA]</scope>
    <source>
        <strain evidence="2">ATCC 25840 / 63/290 / NCTC 10512</strain>
    </source>
</reference>
<proteinExistence type="predicted"/>
<organism evidence="1 2">
    <name type="scientific">Brucella ovis (strain ATCC 25840 / 63/290 / NCTC 10512)</name>
    <dbReference type="NCBI Taxonomy" id="444178"/>
    <lineage>
        <taxon>Bacteria</taxon>
        <taxon>Pseudomonadati</taxon>
        <taxon>Pseudomonadota</taxon>
        <taxon>Alphaproteobacteria</taxon>
        <taxon>Hyphomicrobiales</taxon>
        <taxon>Brucellaceae</taxon>
        <taxon>Brucella/Ochrobactrum group</taxon>
        <taxon>Brucella</taxon>
    </lineage>
</organism>
<dbReference type="HOGENOM" id="CLU_3341062_0_0_5"/>
<gene>
    <name evidence="1" type="ordered locus">BOV_A0651</name>
</gene>
<dbReference type="EMBL" id="CP000709">
    <property type="protein sequence ID" value="ABQ62313.1"/>
    <property type="molecule type" value="Genomic_DNA"/>
</dbReference>
<sequence length="37" mass="4114">MRKVVHIPADLLVCHCVRSLPGLIVNRVSCGMNFGFM</sequence>
<accession>A0A0H3AT75</accession>
<evidence type="ECO:0000313" key="2">
    <source>
        <dbReference type="Proteomes" id="UP000006383"/>
    </source>
</evidence>
<dbReference type="AlphaFoldDB" id="A0A0H3AT75"/>
<keyword evidence="2" id="KW-1185">Reference proteome</keyword>
<dbReference type="KEGG" id="bov:BOV_A0651"/>
<dbReference type="Proteomes" id="UP000006383">
    <property type="component" value="Chromosome II"/>
</dbReference>
<name>A0A0H3AT75_BRUO2</name>
<protein>
    <submittedName>
        <fullName evidence="1">Uncharacterized protein</fullName>
    </submittedName>
</protein>
<evidence type="ECO:0000313" key="1">
    <source>
        <dbReference type="EMBL" id="ABQ62313.1"/>
    </source>
</evidence>